<dbReference type="EMBL" id="CAGKOT010000043">
    <property type="protein sequence ID" value="CAB5380695.1"/>
    <property type="molecule type" value="Genomic_DNA"/>
</dbReference>
<sequence length="93" mass="10343">MTKQQESAAFGSTRTQKQATKQQESTASGSTKSQKQTLISETSEDNGPFRLLVLYTVYANSSIACTKFSRYSSKQILVVINIVAILIDEVRYK</sequence>
<comment type="caution">
    <text evidence="2">The sequence shown here is derived from an EMBL/GenBank/DDBJ whole genome shotgun (WGS) entry which is preliminary data.</text>
</comment>
<feature type="region of interest" description="Disordered" evidence="1">
    <location>
        <begin position="1"/>
        <end position="41"/>
    </location>
</feature>
<proteinExistence type="predicted"/>
<gene>
    <name evidence="2" type="ORF">CHRIB12_LOCUS17205</name>
</gene>
<accession>A0A916EE48</accession>
<evidence type="ECO:0000313" key="2">
    <source>
        <dbReference type="EMBL" id="CAB5380695.1"/>
    </source>
</evidence>
<evidence type="ECO:0000256" key="1">
    <source>
        <dbReference type="SAM" id="MobiDB-lite"/>
    </source>
</evidence>
<protein>
    <submittedName>
        <fullName evidence="2">Uncharacterized protein</fullName>
    </submittedName>
</protein>
<dbReference type="Proteomes" id="UP000684084">
    <property type="component" value="Unassembled WGS sequence"/>
</dbReference>
<organism evidence="2 3">
    <name type="scientific">Rhizophagus irregularis</name>
    <dbReference type="NCBI Taxonomy" id="588596"/>
    <lineage>
        <taxon>Eukaryota</taxon>
        <taxon>Fungi</taxon>
        <taxon>Fungi incertae sedis</taxon>
        <taxon>Mucoromycota</taxon>
        <taxon>Glomeromycotina</taxon>
        <taxon>Glomeromycetes</taxon>
        <taxon>Glomerales</taxon>
        <taxon>Glomeraceae</taxon>
        <taxon>Rhizophagus</taxon>
    </lineage>
</organism>
<name>A0A916EE48_9GLOM</name>
<dbReference type="OrthoDB" id="10604454at2759"/>
<evidence type="ECO:0000313" key="3">
    <source>
        <dbReference type="Proteomes" id="UP000684084"/>
    </source>
</evidence>
<reference evidence="2" key="1">
    <citation type="submission" date="2020-05" db="EMBL/GenBank/DDBJ databases">
        <authorList>
            <person name="Rincon C."/>
            <person name="Sanders R I."/>
            <person name="Robbins C."/>
            <person name="Chaturvedi A."/>
        </authorList>
    </citation>
    <scope>NUCLEOTIDE SEQUENCE</scope>
    <source>
        <strain evidence="2">CHB12</strain>
    </source>
</reference>
<dbReference type="AlphaFoldDB" id="A0A916EE48"/>